<sequence>MEKKIKRYDFDRISGRMAQKFGSIRRGEEDAHTLTLFCMESNLLKLHREDKKRDSRRAVEAIHICLLTIDGYLTDTTYDMDAFLSEENKAMARGLLMSFDPFTNEEIKHALGEERFGSADAMESYFEEPVKCLLRLEKSVEMWLKARGQDGYFQYIEDLMGDTVKKDTKMEFAVPAELPDNAESQK</sequence>
<keyword evidence="2" id="KW-1185">Reference proteome</keyword>
<dbReference type="RefSeq" id="WP_125127819.1">
    <property type="nucleotide sequence ID" value="NZ_RHJS01000002.1"/>
</dbReference>
<evidence type="ECO:0000313" key="1">
    <source>
        <dbReference type="EMBL" id="RRK35350.1"/>
    </source>
</evidence>
<reference evidence="1" key="1">
    <citation type="submission" date="2018-10" db="EMBL/GenBank/DDBJ databases">
        <title>Schaedlerella arabinophila gen. nov. sp. nov., isolated from the mouse intestinal tract and comparative analysis with the genome of the closely related altered Schaedler flora strain ASF502.</title>
        <authorList>
            <person name="Miyake S."/>
            <person name="Soh M."/>
            <person name="Seedorf H."/>
        </authorList>
    </citation>
    <scope>NUCLEOTIDE SEQUENCE [LARGE SCALE GENOMIC DNA]</scope>
    <source>
        <strain evidence="1">DSM 106076</strain>
    </source>
</reference>
<dbReference type="EMBL" id="RHJS01000002">
    <property type="protein sequence ID" value="RRK35350.1"/>
    <property type="molecule type" value="Genomic_DNA"/>
</dbReference>
<dbReference type="Proteomes" id="UP000274920">
    <property type="component" value="Unassembled WGS sequence"/>
</dbReference>
<comment type="caution">
    <text evidence="1">The sequence shown here is derived from an EMBL/GenBank/DDBJ whole genome shotgun (WGS) entry which is preliminary data.</text>
</comment>
<gene>
    <name evidence="1" type="ORF">EBB54_13935</name>
</gene>
<organism evidence="1 2">
    <name type="scientific">Schaedlerella arabinosiphila</name>
    <dbReference type="NCBI Taxonomy" id="2044587"/>
    <lineage>
        <taxon>Bacteria</taxon>
        <taxon>Bacillati</taxon>
        <taxon>Bacillota</taxon>
        <taxon>Clostridia</taxon>
        <taxon>Lachnospirales</taxon>
        <taxon>Lachnospiraceae</taxon>
        <taxon>Schaedlerella</taxon>
    </lineage>
</organism>
<proteinExistence type="predicted"/>
<accession>A0A426DRU2</accession>
<evidence type="ECO:0000313" key="2">
    <source>
        <dbReference type="Proteomes" id="UP000274920"/>
    </source>
</evidence>
<protein>
    <submittedName>
        <fullName evidence="1">Uncharacterized protein</fullName>
    </submittedName>
</protein>
<dbReference type="AlphaFoldDB" id="A0A426DRU2"/>
<name>A0A426DRU2_9FIRM</name>